<dbReference type="HOGENOM" id="CLU_936994_0_0_1"/>
<dbReference type="OrthoDB" id="68575at2759"/>
<protein>
    <submittedName>
        <fullName evidence="1">Putative amine flavin-containing superfamily protein</fullName>
    </submittedName>
</protein>
<evidence type="ECO:0000313" key="1">
    <source>
        <dbReference type="EMBL" id="EMR62336.1"/>
    </source>
</evidence>
<dbReference type="eggNOG" id="ENOG502R1TU">
    <property type="taxonomic scope" value="Eukaryota"/>
</dbReference>
<dbReference type="SUPFAM" id="SSF51905">
    <property type="entry name" value="FAD/NAD(P)-binding domain"/>
    <property type="match status" value="1"/>
</dbReference>
<name>M7SXP2_EUTLA</name>
<organism evidence="1 2">
    <name type="scientific">Eutypa lata (strain UCR-EL1)</name>
    <name type="common">Grapevine dieback disease fungus</name>
    <name type="synonym">Eutypa armeniacae</name>
    <dbReference type="NCBI Taxonomy" id="1287681"/>
    <lineage>
        <taxon>Eukaryota</taxon>
        <taxon>Fungi</taxon>
        <taxon>Dikarya</taxon>
        <taxon>Ascomycota</taxon>
        <taxon>Pezizomycotina</taxon>
        <taxon>Sordariomycetes</taxon>
        <taxon>Xylariomycetidae</taxon>
        <taxon>Xylariales</taxon>
        <taxon>Diatrypaceae</taxon>
        <taxon>Eutypa</taxon>
    </lineage>
</organism>
<reference evidence="2" key="1">
    <citation type="journal article" date="2013" name="Genome Announc.">
        <title>Draft genome sequence of the grapevine dieback fungus Eutypa lata UCR-EL1.</title>
        <authorList>
            <person name="Blanco-Ulate B."/>
            <person name="Rolshausen P.E."/>
            <person name="Cantu D."/>
        </authorList>
    </citation>
    <scope>NUCLEOTIDE SEQUENCE [LARGE SCALE GENOMIC DNA]</scope>
    <source>
        <strain evidence="2">UCR-EL1</strain>
    </source>
</reference>
<evidence type="ECO:0000313" key="2">
    <source>
        <dbReference type="Proteomes" id="UP000012174"/>
    </source>
</evidence>
<accession>M7SXP2</accession>
<dbReference type="AlphaFoldDB" id="M7SXP2"/>
<dbReference type="KEGG" id="ela:UCREL1_10731"/>
<dbReference type="Gene3D" id="3.50.50.60">
    <property type="entry name" value="FAD/NAD(P)-binding domain"/>
    <property type="match status" value="1"/>
</dbReference>
<dbReference type="OMA" id="GGHCATM"/>
<dbReference type="Pfam" id="PF13450">
    <property type="entry name" value="NAD_binding_8"/>
    <property type="match status" value="1"/>
</dbReference>
<dbReference type="Gene3D" id="1.10.405.20">
    <property type="match status" value="1"/>
</dbReference>
<dbReference type="InterPro" id="IPR036188">
    <property type="entry name" value="FAD/NAD-bd_sf"/>
</dbReference>
<sequence>MCLELLKLVASGAILGQSRAYAPTPESLEGGHCATMKREVAILGGGSSGTYTAIRLKDSGKSVVVIEAEDALGGHTVTYTDSVTGQRDEVGVVSFHDLDVVRDYFARLDIPLETQVQATPNRTYFDFQSRRELKDYQLPDPAETFGGYYAQLLKYPELLEGFDKLPDSVPEDLLLPFGQFTEKYDIQDVVPIIALYGQGGIDYDQITTLYILKYMGPSFVKGLDIGTLTTARHNNHELYEAAYDALGSQNVLLNSSVSAATRSDDGVHCQRQRKLCEYPGGEACSLSCANARQTITT</sequence>
<dbReference type="EMBL" id="KB707447">
    <property type="protein sequence ID" value="EMR62336.1"/>
    <property type="molecule type" value="Genomic_DNA"/>
</dbReference>
<keyword evidence="2" id="KW-1185">Reference proteome</keyword>
<proteinExistence type="predicted"/>
<gene>
    <name evidence="1" type="ORF">UCREL1_10731</name>
</gene>
<dbReference type="Proteomes" id="UP000012174">
    <property type="component" value="Unassembled WGS sequence"/>
</dbReference>